<dbReference type="InterPro" id="IPR010730">
    <property type="entry name" value="HET"/>
</dbReference>
<protein>
    <recommendedName>
        <fullName evidence="1">Heterokaryon incompatibility domain-containing protein</fullName>
    </recommendedName>
</protein>
<dbReference type="InterPro" id="IPR052895">
    <property type="entry name" value="HetReg/Transcr_Mod"/>
</dbReference>
<proteinExistence type="predicted"/>
<evidence type="ECO:0000259" key="1">
    <source>
        <dbReference type="Pfam" id="PF06985"/>
    </source>
</evidence>
<evidence type="ECO:0000313" key="3">
    <source>
        <dbReference type="Proteomes" id="UP000800094"/>
    </source>
</evidence>
<accession>A0A6A6HVS3</accession>
<gene>
    <name evidence="2" type="ORF">BU26DRAFT_524389</name>
</gene>
<dbReference type="OrthoDB" id="194358at2759"/>
<reference evidence="2" key="1">
    <citation type="journal article" date="2020" name="Stud. Mycol.">
        <title>101 Dothideomycetes genomes: a test case for predicting lifestyles and emergence of pathogens.</title>
        <authorList>
            <person name="Haridas S."/>
            <person name="Albert R."/>
            <person name="Binder M."/>
            <person name="Bloem J."/>
            <person name="Labutti K."/>
            <person name="Salamov A."/>
            <person name="Andreopoulos B."/>
            <person name="Baker S."/>
            <person name="Barry K."/>
            <person name="Bills G."/>
            <person name="Bluhm B."/>
            <person name="Cannon C."/>
            <person name="Castanera R."/>
            <person name="Culley D."/>
            <person name="Daum C."/>
            <person name="Ezra D."/>
            <person name="Gonzalez J."/>
            <person name="Henrissat B."/>
            <person name="Kuo A."/>
            <person name="Liang C."/>
            <person name="Lipzen A."/>
            <person name="Lutzoni F."/>
            <person name="Magnuson J."/>
            <person name="Mondo S."/>
            <person name="Nolan M."/>
            <person name="Ohm R."/>
            <person name="Pangilinan J."/>
            <person name="Park H.-J."/>
            <person name="Ramirez L."/>
            <person name="Alfaro M."/>
            <person name="Sun H."/>
            <person name="Tritt A."/>
            <person name="Yoshinaga Y."/>
            <person name="Zwiers L.-H."/>
            <person name="Turgeon B."/>
            <person name="Goodwin S."/>
            <person name="Spatafora J."/>
            <person name="Crous P."/>
            <person name="Grigoriev I."/>
        </authorList>
    </citation>
    <scope>NUCLEOTIDE SEQUENCE</scope>
    <source>
        <strain evidence="2">CBS 122368</strain>
    </source>
</reference>
<organism evidence="2 3">
    <name type="scientific">Trematosphaeria pertusa</name>
    <dbReference type="NCBI Taxonomy" id="390896"/>
    <lineage>
        <taxon>Eukaryota</taxon>
        <taxon>Fungi</taxon>
        <taxon>Dikarya</taxon>
        <taxon>Ascomycota</taxon>
        <taxon>Pezizomycotina</taxon>
        <taxon>Dothideomycetes</taxon>
        <taxon>Pleosporomycetidae</taxon>
        <taxon>Pleosporales</taxon>
        <taxon>Massarineae</taxon>
        <taxon>Trematosphaeriaceae</taxon>
        <taxon>Trematosphaeria</taxon>
    </lineage>
</organism>
<dbReference type="EMBL" id="ML987208">
    <property type="protein sequence ID" value="KAF2242196.1"/>
    <property type="molecule type" value="Genomic_DNA"/>
</dbReference>
<evidence type="ECO:0000313" key="2">
    <source>
        <dbReference type="EMBL" id="KAF2242196.1"/>
    </source>
</evidence>
<keyword evidence="3" id="KW-1185">Reference proteome</keyword>
<dbReference type="GeneID" id="54583602"/>
<feature type="domain" description="Heterokaryon incompatibility" evidence="1">
    <location>
        <begin position="73"/>
        <end position="173"/>
    </location>
</feature>
<dbReference type="PANTHER" id="PTHR24148">
    <property type="entry name" value="ANKYRIN REPEAT DOMAIN-CONTAINING PROTEIN 39 HOMOLOG-RELATED"/>
    <property type="match status" value="1"/>
</dbReference>
<dbReference type="Pfam" id="PF06985">
    <property type="entry name" value="HET"/>
    <property type="match status" value="1"/>
</dbReference>
<name>A0A6A6HVS3_9PLEO</name>
<dbReference type="RefSeq" id="XP_033677200.1">
    <property type="nucleotide sequence ID" value="XM_033830272.1"/>
</dbReference>
<sequence>MGKPIAAGKAKRLLKRVLGRSHTVAAASSEFLYHPLDASKKEIRLLLLRTGRQYEEPVHCTLRHTPLGEAGEYFALSYAWGDPTRTRPILLNGCSVEVTTNLEEFLRKMHATKQKLVLWVDALCINQKDMAERSSQVRIMKDIYSNAWMVFVWLGSSDEDTDRAFNFVEELAHVVRHQITTPSLDPHLFTISS</sequence>
<dbReference type="Proteomes" id="UP000800094">
    <property type="component" value="Unassembled WGS sequence"/>
</dbReference>
<dbReference type="PANTHER" id="PTHR24148:SF73">
    <property type="entry name" value="HET DOMAIN PROTEIN (AFU_ORTHOLOGUE AFUA_8G01020)"/>
    <property type="match status" value="1"/>
</dbReference>
<dbReference type="AlphaFoldDB" id="A0A6A6HVS3"/>